<dbReference type="InterPro" id="IPR016187">
    <property type="entry name" value="CTDL_fold"/>
</dbReference>
<sequence>MGLQSRKWIHLLSILAFFINFFDKSASVILTVDHAGQSLNSSGPILSHTGQKQCVRECMRRGNCLSVNYWRRDLRCQLNPSTMGPGVVLVPDPACVYMVKSTQPPEILSGPCFSTSCSMRCTDLSSGSSYCGPVISALPPPPTSPLTTTTAPTTTTIATTCPSNFKWDAFTNLCYFVEENHMTWQDANTYCQSLGARLAILDTPAKLDLILNDYMSAQIMYFEYFIGGSFDDMVLDWKWVNGSIIDPNYLMNYPVAGGPGACLIWSEIHYLYDYPCSITIPAICDIPMTTSSAMPTVTAPTTTIIAPACPSNFRWDASTNLCYFVEENPMTWQNANTHCQSLGARLAILDTQAKLNLILNDYTSAQIMYFEYFIGGSFDDMVLDWKWVNGSIIDSNYLMNYPVSGGPGACLIWSDIHYLYDYPCSISIPAICDIPMTTSSVTTCPSNFKWDVTNKLCYFVEETHMTWQDASTQCQSLGARLAILDTPGKLDLIFNDYLFAGLMYYDYFIGGFFNDVAVDWKWVNGSIIDPNYLMNYPVGGGPDMCLIWSDVFYLHEYPCTGTRPAICDIPVKTGLVSTCPSNYRWDSTVHLCYLVEESPRIWQDAKAYCESIGARLAILDTPSKLDLILSDYISGTLMNLDYFIGASFDTGIMDWRWVNGSAVDSGFLMNYPVAGGGSDDCLIWSDVAYLVDFPCSLSQPFICEIQVSP</sequence>
<feature type="domain" description="C-type lectin" evidence="4">
    <location>
        <begin position="453"/>
        <end position="568"/>
    </location>
</feature>
<keyword evidence="2" id="KW-1015">Disulfide bond</keyword>
<dbReference type="Pfam" id="PF00024">
    <property type="entry name" value="PAN_1"/>
    <property type="match status" value="1"/>
</dbReference>
<reference evidence="5" key="1">
    <citation type="submission" date="2022-08" db="UniProtKB">
        <authorList>
            <consortium name="EnsemblMetazoa"/>
        </authorList>
    </citation>
    <scope>IDENTIFICATION</scope>
    <source>
        <strain evidence="5">05x7-T-G4-1.051#20</strain>
    </source>
</reference>
<evidence type="ECO:0000313" key="5">
    <source>
        <dbReference type="EnsemblMetazoa" id="G20087.1:cds"/>
    </source>
</evidence>
<dbReference type="InterPro" id="IPR016186">
    <property type="entry name" value="C-type_lectin-like/link_sf"/>
</dbReference>
<keyword evidence="1" id="KW-1133">Transmembrane helix</keyword>
<evidence type="ECO:0000256" key="2">
    <source>
        <dbReference type="ARBA" id="ARBA00023157"/>
    </source>
</evidence>
<dbReference type="PROSITE" id="PS50041">
    <property type="entry name" value="C_TYPE_LECTIN_2"/>
    <property type="match status" value="4"/>
</dbReference>
<dbReference type="SUPFAM" id="SSF56436">
    <property type="entry name" value="C-type lectin-like"/>
    <property type="match status" value="4"/>
</dbReference>
<dbReference type="AlphaFoldDB" id="A0A8W8JQU8"/>
<evidence type="ECO:0000313" key="6">
    <source>
        <dbReference type="Proteomes" id="UP000005408"/>
    </source>
</evidence>
<dbReference type="PANTHER" id="PTHR46784">
    <property type="entry name" value="KILLER CELL LECTIN-LIKE RECEPTOR SUBFAMILY B MEMBER 1"/>
    <property type="match status" value="1"/>
</dbReference>
<dbReference type="InterPro" id="IPR003609">
    <property type="entry name" value="Pan_app"/>
</dbReference>
<keyword evidence="6" id="KW-1185">Reference proteome</keyword>
<dbReference type="SUPFAM" id="SSF57414">
    <property type="entry name" value="Hairpin loop containing domain-like"/>
    <property type="match status" value="1"/>
</dbReference>
<dbReference type="GO" id="GO:0009986">
    <property type="term" value="C:cell surface"/>
    <property type="evidence" value="ECO:0007669"/>
    <property type="project" value="TreeGrafter"/>
</dbReference>
<dbReference type="GO" id="GO:0038023">
    <property type="term" value="F:signaling receptor activity"/>
    <property type="evidence" value="ECO:0007669"/>
    <property type="project" value="TreeGrafter"/>
</dbReference>
<keyword evidence="1" id="KW-0472">Membrane</keyword>
<dbReference type="Proteomes" id="UP000005408">
    <property type="component" value="Unassembled WGS sequence"/>
</dbReference>
<dbReference type="PROSITE" id="PS00615">
    <property type="entry name" value="C_TYPE_LECTIN_1"/>
    <property type="match status" value="1"/>
</dbReference>
<dbReference type="InterPro" id="IPR018378">
    <property type="entry name" value="C-type_lectin_CS"/>
</dbReference>
<feature type="signal peptide" evidence="3">
    <location>
        <begin position="1"/>
        <end position="27"/>
    </location>
</feature>
<dbReference type="GO" id="GO:0005886">
    <property type="term" value="C:plasma membrane"/>
    <property type="evidence" value="ECO:0007669"/>
    <property type="project" value="TreeGrafter"/>
</dbReference>
<evidence type="ECO:0000256" key="3">
    <source>
        <dbReference type="SAM" id="SignalP"/>
    </source>
</evidence>
<feature type="domain" description="C-type lectin" evidence="4">
    <location>
        <begin position="318"/>
        <end position="433"/>
    </location>
</feature>
<dbReference type="SMART" id="SM00034">
    <property type="entry name" value="CLECT"/>
    <property type="match status" value="4"/>
</dbReference>
<accession>A0A8W8JQU8</accession>
<dbReference type="EnsemblMetazoa" id="G20087.1">
    <property type="protein sequence ID" value="G20087.1:cds"/>
    <property type="gene ID" value="G20087"/>
</dbReference>
<protein>
    <recommendedName>
        <fullName evidence="4">C-type lectin domain-containing protein</fullName>
    </recommendedName>
</protein>
<evidence type="ECO:0000256" key="1">
    <source>
        <dbReference type="ARBA" id="ARBA00022989"/>
    </source>
</evidence>
<dbReference type="InterPro" id="IPR001304">
    <property type="entry name" value="C-type_lectin-like"/>
</dbReference>
<keyword evidence="1" id="KW-0812">Transmembrane</keyword>
<dbReference type="PANTHER" id="PTHR46784:SF1">
    <property type="entry name" value="KILLER CELL LECTIN-LIKE RECEPTOR SUBFAMILY B MEMBER 1"/>
    <property type="match status" value="1"/>
</dbReference>
<feature type="chain" id="PRO_5036489327" description="C-type lectin domain-containing protein" evidence="3">
    <location>
        <begin position="28"/>
        <end position="709"/>
    </location>
</feature>
<organism evidence="5 6">
    <name type="scientific">Magallana gigas</name>
    <name type="common">Pacific oyster</name>
    <name type="synonym">Crassostrea gigas</name>
    <dbReference type="NCBI Taxonomy" id="29159"/>
    <lineage>
        <taxon>Eukaryota</taxon>
        <taxon>Metazoa</taxon>
        <taxon>Spiralia</taxon>
        <taxon>Lophotrochozoa</taxon>
        <taxon>Mollusca</taxon>
        <taxon>Bivalvia</taxon>
        <taxon>Autobranchia</taxon>
        <taxon>Pteriomorphia</taxon>
        <taxon>Ostreida</taxon>
        <taxon>Ostreoidea</taxon>
        <taxon>Ostreidae</taxon>
        <taxon>Magallana</taxon>
    </lineage>
</organism>
<dbReference type="Pfam" id="PF00059">
    <property type="entry name" value="Lectin_C"/>
    <property type="match status" value="4"/>
</dbReference>
<dbReference type="Gene3D" id="3.10.100.10">
    <property type="entry name" value="Mannose-Binding Protein A, subunit A"/>
    <property type="match status" value="4"/>
</dbReference>
<dbReference type="CDD" id="cd00037">
    <property type="entry name" value="CLECT"/>
    <property type="match status" value="4"/>
</dbReference>
<feature type="domain" description="C-type lectin" evidence="4">
    <location>
        <begin position="592"/>
        <end position="704"/>
    </location>
</feature>
<proteinExistence type="predicted"/>
<keyword evidence="3" id="KW-0732">Signal</keyword>
<evidence type="ECO:0000259" key="4">
    <source>
        <dbReference type="PROSITE" id="PS50041"/>
    </source>
</evidence>
<feature type="domain" description="C-type lectin" evidence="4">
    <location>
        <begin position="170"/>
        <end position="285"/>
    </location>
</feature>
<dbReference type="InterPro" id="IPR051527">
    <property type="entry name" value="KLR_subfamily_B"/>
</dbReference>
<name>A0A8W8JQU8_MAGGI</name>